<evidence type="ECO:0000313" key="5">
    <source>
        <dbReference type="EMBL" id="MDO7874165.1"/>
    </source>
</evidence>
<keyword evidence="6" id="KW-1185">Reference proteome</keyword>
<evidence type="ECO:0000256" key="3">
    <source>
        <dbReference type="ARBA" id="ARBA00023180"/>
    </source>
</evidence>
<gene>
    <name evidence="5" type="ORF">Q5H93_05425</name>
</gene>
<dbReference type="GO" id="GO:0016757">
    <property type="term" value="F:glycosyltransferase activity"/>
    <property type="evidence" value="ECO:0007669"/>
    <property type="project" value="UniProtKB-KW"/>
</dbReference>
<dbReference type="InterPro" id="IPR007657">
    <property type="entry name" value="Glycosyltransferase_61"/>
</dbReference>
<sequence length="374" mass="42015">MKAALRTTLKKSADAVIRTIGGLLPKQLVAGREPMAPAVLPFQLPLPRNAAQLPPAYLAQFDNERSLPERYFFHLRNVQVSWHGVVFQNLQMFRPSVLPASVEAEFKGSFLLRQWWKRRARPLPANEVVGLAYGPWAVGNYYHWIVDTLPRLLLLQRQYPGCRLLMPAGLPVYAAKTAAMFGFERQLLVQPGEIVTVPQLVMPDYAAHPGYQDPALMREVRETVWRAVGARPRPPGQPGRRVYVSRARQRIRRLLNEAAIEPLLRQYGFETVYFETLSFEEQVQLLLETDVLVGIHGAGLTNTLFMRPNTTVVEFMSDSSCNPCYYHLASGLGLNYNCLPSRSAEQGAAAHNNSDLTVDASQLAQLFTTLFPTS</sequence>
<dbReference type="EMBL" id="JAUQSY010000003">
    <property type="protein sequence ID" value="MDO7874165.1"/>
    <property type="molecule type" value="Genomic_DNA"/>
</dbReference>
<dbReference type="PANTHER" id="PTHR20961">
    <property type="entry name" value="GLYCOSYLTRANSFERASE"/>
    <property type="match status" value="1"/>
</dbReference>
<accession>A0ABT9B8N5</accession>
<dbReference type="Proteomes" id="UP001176429">
    <property type="component" value="Unassembled WGS sequence"/>
</dbReference>
<keyword evidence="2 5" id="KW-0808">Transferase</keyword>
<evidence type="ECO:0000256" key="2">
    <source>
        <dbReference type="ARBA" id="ARBA00022679"/>
    </source>
</evidence>
<reference evidence="5" key="1">
    <citation type="submission" date="2023-07" db="EMBL/GenBank/DDBJ databases">
        <authorList>
            <person name="Kim M.K."/>
        </authorList>
    </citation>
    <scope>NUCLEOTIDE SEQUENCE</scope>
    <source>
        <strain evidence="5">ASUV-10-1</strain>
    </source>
</reference>
<evidence type="ECO:0000256" key="1">
    <source>
        <dbReference type="ARBA" id="ARBA00022676"/>
    </source>
</evidence>
<proteinExistence type="predicted"/>
<keyword evidence="3" id="KW-0325">Glycoprotein</keyword>
<name>A0ABT9B8N5_9BACT</name>
<protein>
    <submittedName>
        <fullName evidence="5">Glycosyltransferase family 61 protein</fullName>
        <ecNumber evidence="5">2.4.-.-</ecNumber>
    </submittedName>
</protein>
<dbReference type="InterPro" id="IPR049625">
    <property type="entry name" value="Glyco_transf_61_cat"/>
</dbReference>
<evidence type="ECO:0000313" key="6">
    <source>
        <dbReference type="Proteomes" id="UP001176429"/>
    </source>
</evidence>
<keyword evidence="1 5" id="KW-0328">Glycosyltransferase</keyword>
<evidence type="ECO:0000259" key="4">
    <source>
        <dbReference type="Pfam" id="PF04577"/>
    </source>
</evidence>
<dbReference type="RefSeq" id="WP_305005481.1">
    <property type="nucleotide sequence ID" value="NZ_JAUQSY010000003.1"/>
</dbReference>
<feature type="domain" description="Glycosyltransferase 61 catalytic" evidence="4">
    <location>
        <begin position="141"/>
        <end position="313"/>
    </location>
</feature>
<dbReference type="EC" id="2.4.-.-" evidence="5"/>
<dbReference type="Pfam" id="PF04577">
    <property type="entry name" value="Glyco_transf_61"/>
    <property type="match status" value="1"/>
</dbReference>
<organism evidence="5 6">
    <name type="scientific">Hymenobacter aranciens</name>
    <dbReference type="NCBI Taxonomy" id="3063996"/>
    <lineage>
        <taxon>Bacteria</taxon>
        <taxon>Pseudomonadati</taxon>
        <taxon>Bacteroidota</taxon>
        <taxon>Cytophagia</taxon>
        <taxon>Cytophagales</taxon>
        <taxon>Hymenobacteraceae</taxon>
        <taxon>Hymenobacter</taxon>
    </lineage>
</organism>
<comment type="caution">
    <text evidence="5">The sequence shown here is derived from an EMBL/GenBank/DDBJ whole genome shotgun (WGS) entry which is preliminary data.</text>
</comment>